<gene>
    <name evidence="2" type="ORF">EWM59_22740</name>
</gene>
<dbReference type="Proteomes" id="UP000293162">
    <property type="component" value="Unassembled WGS sequence"/>
</dbReference>
<keyword evidence="1" id="KW-0812">Transmembrane</keyword>
<evidence type="ECO:0008006" key="4">
    <source>
        <dbReference type="Google" id="ProtNLM"/>
    </source>
</evidence>
<dbReference type="EMBL" id="SEWF01000048">
    <property type="protein sequence ID" value="RYU93329.1"/>
    <property type="molecule type" value="Genomic_DNA"/>
</dbReference>
<evidence type="ECO:0000313" key="2">
    <source>
        <dbReference type="EMBL" id="RYU93329.1"/>
    </source>
</evidence>
<comment type="caution">
    <text evidence="2">The sequence shown here is derived from an EMBL/GenBank/DDBJ whole genome shotgun (WGS) entry which is preliminary data.</text>
</comment>
<keyword evidence="1" id="KW-1133">Transmembrane helix</keyword>
<evidence type="ECO:0000313" key="3">
    <source>
        <dbReference type="Proteomes" id="UP000293162"/>
    </source>
</evidence>
<feature type="transmembrane region" description="Helical" evidence="1">
    <location>
        <begin position="43"/>
        <end position="62"/>
    </location>
</feature>
<feature type="transmembrane region" description="Helical" evidence="1">
    <location>
        <begin position="12"/>
        <end position="31"/>
    </location>
</feature>
<dbReference type="OrthoDB" id="980086at2"/>
<protein>
    <recommendedName>
        <fullName evidence="4">Aerotolerance regulator N-terminal domain-containing protein</fullName>
    </recommendedName>
</protein>
<organism evidence="2 3">
    <name type="scientific">Emticicia agri</name>
    <dbReference type="NCBI Taxonomy" id="2492393"/>
    <lineage>
        <taxon>Bacteria</taxon>
        <taxon>Pseudomonadati</taxon>
        <taxon>Bacteroidota</taxon>
        <taxon>Cytophagia</taxon>
        <taxon>Cytophagales</taxon>
        <taxon>Leadbetterellaceae</taxon>
        <taxon>Emticicia</taxon>
    </lineage>
</organism>
<dbReference type="AlphaFoldDB" id="A0A4Q5LUY4"/>
<name>A0A4Q5LUY4_9BACT</name>
<keyword evidence="3" id="KW-1185">Reference proteome</keyword>
<proteinExistence type="predicted"/>
<reference evidence="2 3" key="1">
    <citation type="submission" date="2019-02" db="EMBL/GenBank/DDBJ databases">
        <title>Bacterial novel species Emticicia sp. 17J42-9 isolated from soil.</title>
        <authorList>
            <person name="Jung H.-Y."/>
        </authorList>
    </citation>
    <scope>NUCLEOTIDE SEQUENCE [LARGE SCALE GENOMIC DNA]</scope>
    <source>
        <strain evidence="2 3">17J42-9</strain>
    </source>
</reference>
<evidence type="ECO:0000256" key="1">
    <source>
        <dbReference type="SAM" id="Phobius"/>
    </source>
</evidence>
<dbReference type="RefSeq" id="WP_130023553.1">
    <property type="nucleotide sequence ID" value="NZ_SEWF01000048.1"/>
</dbReference>
<accession>A0A4Q5LUY4</accession>
<sequence>MTFLLSIRTFFLSNWLLYACLGLVVLIQIWLLMQSKSISGKRLWIRLGLNLLVSLLVFLFMLQPEWEYSTDTNKILLTDTDVPTSYVQKIKDSLQIKETFSHLAFNRLIAKNPHFIDRLGHIYLLGQTFTPQTISRLSEKKLVWLPYFGNNQLQDLQWKGIVRKGDTQEVSGKIAVDEPRTLTVKYANQVLDSLALQKGFNIFRFSFPTFTIGRTETLLALDNEPLQEIHYYSQTPQVLNVLFILENPDFESKNLSEWLGKNNHRVEIITTIAKDAQSKVSINKTSQTKGFNPNLIITDPGNATNALVKKAVAEGKSVLFINCIAPEQDIKTINQALGTNWRIKKTSNEQFVTINENLTALPYHIESGINQKSVGNYPVAIQKKVGKIGLSLLNETFPLKLSGDSLNYNKIWTNVFQQLKPPSQDNISIESPIFADTQTPILLNNLSVTSNKVSINKDTAQLIQSAINPLSFSTNYIFRKTGWQTFQDSIQIFVEEKPNTLQHSKQMQESVLAHQIFESTNSLASTQTLTAVVPDWVWYLLIVLGFAALWLEPKLNF</sequence>
<keyword evidence="1" id="KW-0472">Membrane</keyword>